<evidence type="ECO:0000256" key="3">
    <source>
        <dbReference type="ARBA" id="ARBA00023136"/>
    </source>
</evidence>
<dbReference type="PANTHER" id="PTHR22914:SF42">
    <property type="entry name" value="CHITIN SYNTHASE"/>
    <property type="match status" value="1"/>
</dbReference>
<dbReference type="GO" id="GO:0006031">
    <property type="term" value="P:chitin biosynthetic process"/>
    <property type="evidence" value="ECO:0007669"/>
    <property type="project" value="TreeGrafter"/>
</dbReference>
<dbReference type="GO" id="GO:0071944">
    <property type="term" value="C:cell periphery"/>
    <property type="evidence" value="ECO:0007669"/>
    <property type="project" value="TreeGrafter"/>
</dbReference>
<feature type="region of interest" description="Disordered" evidence="4">
    <location>
        <begin position="278"/>
        <end position="298"/>
    </location>
</feature>
<dbReference type="EMBL" id="CAJOBC010000308">
    <property type="protein sequence ID" value="CAF3569218.1"/>
    <property type="molecule type" value="Genomic_DNA"/>
</dbReference>
<name>A0A813RUZ0_9BILA</name>
<evidence type="ECO:0000313" key="8">
    <source>
        <dbReference type="Proteomes" id="UP000663829"/>
    </source>
</evidence>
<dbReference type="GO" id="GO:0004100">
    <property type="term" value="F:chitin synthase activity"/>
    <property type="evidence" value="ECO:0007669"/>
    <property type="project" value="InterPro"/>
</dbReference>
<dbReference type="Proteomes" id="UP000663829">
    <property type="component" value="Unassembled WGS sequence"/>
</dbReference>
<evidence type="ECO:0000256" key="5">
    <source>
        <dbReference type="SAM" id="Phobius"/>
    </source>
</evidence>
<dbReference type="InterPro" id="IPR004835">
    <property type="entry name" value="Chitin_synth"/>
</dbReference>
<evidence type="ECO:0000256" key="4">
    <source>
        <dbReference type="SAM" id="MobiDB-lite"/>
    </source>
</evidence>
<feature type="transmembrane region" description="Helical" evidence="5">
    <location>
        <begin position="211"/>
        <end position="232"/>
    </location>
</feature>
<sequence length="491" mass="57196">MDAVATTGLYPPNEENGNAISTLPNDLLSDLETKYGCTQMLTTSGQPLTRLSYPLDQHNQEQQLIYRGLNKTSYGQVIHPHSYAGISHSQSGLYSDNKQVIKRDELVNPAWIFHKSLKDSDIESLDPKEIEFFQQVIERYLYPLVEDKEHQKIVARDLKALRNNGCFSFFMLNTLWIVIIFHFQLVQSKIRNYVYIPIKRLNYESLRFEPLGFLFLLFFASILLVQFISMLWHRYGTLLHLLASTDLKLCPRKNVDLSDNVEEAVEQVKVLQQLKGFNDEDMPEPDYDEDGKYEERLPSEPDLSTTGLIYRSKWKNGENGAMTSATSQQWSGLTPTDAKVNDMQRNLDTDHSDMSQMYGFNGYTSSVKTYGSNYEAIKRRQQSNKKHLYNKSLDHVFRSRWQALSQGKNNQLKHNKQRVKLTDVFQQQQMQSERHSQQQHRKNRRTSSELTVRNSVNNVNTNNNNIENTHQQEYQIENELKPEKKIKTTTY</sequence>
<evidence type="ECO:0000256" key="1">
    <source>
        <dbReference type="ARBA" id="ARBA00004141"/>
    </source>
</evidence>
<protein>
    <submittedName>
        <fullName evidence="6">Uncharacterized protein</fullName>
    </submittedName>
</protein>
<feature type="compositionally biased region" description="Acidic residues" evidence="4">
    <location>
        <begin position="279"/>
        <end position="292"/>
    </location>
</feature>
<comment type="subcellular location">
    <subcellularLocation>
        <location evidence="1">Membrane</location>
        <topology evidence="1">Multi-pass membrane protein</topology>
    </subcellularLocation>
</comment>
<feature type="transmembrane region" description="Helical" evidence="5">
    <location>
        <begin position="166"/>
        <end position="185"/>
    </location>
</feature>
<dbReference type="OrthoDB" id="370884at2759"/>
<comment type="caution">
    <text evidence="6">The sequence shown here is derived from an EMBL/GenBank/DDBJ whole genome shotgun (WGS) entry which is preliminary data.</text>
</comment>
<organism evidence="6 8">
    <name type="scientific">Didymodactylos carnosus</name>
    <dbReference type="NCBI Taxonomy" id="1234261"/>
    <lineage>
        <taxon>Eukaryota</taxon>
        <taxon>Metazoa</taxon>
        <taxon>Spiralia</taxon>
        <taxon>Gnathifera</taxon>
        <taxon>Rotifera</taxon>
        <taxon>Eurotatoria</taxon>
        <taxon>Bdelloidea</taxon>
        <taxon>Philodinida</taxon>
        <taxon>Philodinidae</taxon>
        <taxon>Didymodactylos</taxon>
    </lineage>
</organism>
<evidence type="ECO:0000313" key="7">
    <source>
        <dbReference type="EMBL" id="CAF3569218.1"/>
    </source>
</evidence>
<keyword evidence="8" id="KW-1185">Reference proteome</keyword>
<evidence type="ECO:0000313" key="6">
    <source>
        <dbReference type="EMBL" id="CAF0785514.1"/>
    </source>
</evidence>
<keyword evidence="2 5" id="KW-0812">Transmembrane</keyword>
<feature type="region of interest" description="Disordered" evidence="4">
    <location>
        <begin position="426"/>
        <end position="491"/>
    </location>
</feature>
<feature type="compositionally biased region" description="Low complexity" evidence="4">
    <location>
        <begin position="451"/>
        <end position="469"/>
    </location>
</feature>
<reference evidence="6" key="1">
    <citation type="submission" date="2021-02" db="EMBL/GenBank/DDBJ databases">
        <authorList>
            <person name="Nowell W R."/>
        </authorList>
    </citation>
    <scope>NUCLEOTIDE SEQUENCE</scope>
</reference>
<gene>
    <name evidence="6" type="ORF">GPM918_LOCUS2708</name>
    <name evidence="7" type="ORF">SRO942_LOCUS2708</name>
</gene>
<dbReference type="AlphaFoldDB" id="A0A813RUZ0"/>
<proteinExistence type="predicted"/>
<keyword evidence="3 5" id="KW-0472">Membrane</keyword>
<dbReference type="PANTHER" id="PTHR22914">
    <property type="entry name" value="CHITIN SYNTHASE"/>
    <property type="match status" value="1"/>
</dbReference>
<evidence type="ECO:0000256" key="2">
    <source>
        <dbReference type="ARBA" id="ARBA00022692"/>
    </source>
</evidence>
<feature type="compositionally biased region" description="Basic and acidic residues" evidence="4">
    <location>
        <begin position="478"/>
        <end position="491"/>
    </location>
</feature>
<dbReference type="EMBL" id="CAJNOQ010000308">
    <property type="protein sequence ID" value="CAF0785514.1"/>
    <property type="molecule type" value="Genomic_DNA"/>
</dbReference>
<dbReference type="Proteomes" id="UP000681722">
    <property type="component" value="Unassembled WGS sequence"/>
</dbReference>
<dbReference type="GO" id="GO:0016020">
    <property type="term" value="C:membrane"/>
    <property type="evidence" value="ECO:0007669"/>
    <property type="project" value="UniProtKB-SubCell"/>
</dbReference>
<accession>A0A813RUZ0</accession>
<keyword evidence="5" id="KW-1133">Transmembrane helix</keyword>